<dbReference type="EMBL" id="CP049989">
    <property type="protein sequence ID" value="QIM50863.1"/>
    <property type="molecule type" value="Genomic_DNA"/>
</dbReference>
<reference evidence="2 3" key="1">
    <citation type="submission" date="2020-03" db="EMBL/GenBank/DDBJ databases">
        <title>Hydrogenophaga sp. nov. isolated from cyanobacterial mat.</title>
        <authorList>
            <person name="Thorat V."/>
            <person name="Kirdat K."/>
            <person name="Tiwarekar B."/>
            <person name="Costa E.D."/>
            <person name="Yadav A."/>
        </authorList>
    </citation>
    <scope>NUCLEOTIDE SEQUENCE [LARGE SCALE GENOMIC DNA]</scope>
    <source>
        <strain evidence="2 3">BA0156</strain>
    </source>
</reference>
<protein>
    <submittedName>
        <fullName evidence="2">Uncharacterized protein</fullName>
    </submittedName>
</protein>
<dbReference type="RefSeq" id="WP_166223425.1">
    <property type="nucleotide sequence ID" value="NZ_CP049989.1"/>
</dbReference>
<feature type="region of interest" description="Disordered" evidence="1">
    <location>
        <begin position="125"/>
        <end position="145"/>
    </location>
</feature>
<gene>
    <name evidence="2" type="ORF">G9Q37_01330</name>
</gene>
<evidence type="ECO:0000313" key="2">
    <source>
        <dbReference type="EMBL" id="QIM50863.1"/>
    </source>
</evidence>
<accession>A0A6G8ICJ9</accession>
<evidence type="ECO:0000256" key="1">
    <source>
        <dbReference type="SAM" id="MobiDB-lite"/>
    </source>
</evidence>
<keyword evidence="3" id="KW-1185">Reference proteome</keyword>
<name>A0A6G8ICJ9_9BURK</name>
<sequence>MPIHLYTNKNPHIPTRDLPGGMPAKLVRGAKDVLQHGLRVGKAVVLLPRHLKQQIFNGGPKRWIDPSRRQLRKGVLQQAKAGELRRQALKVENDRLEAAAKAVGQTESAPADPKFQEKAERLKKLGRDLSQPMSESSPKDRAEKARLDQRLLKKARKIEEAYAMPRVAAEEAPDQAALEENHRRVSVALDAYQDGIQGFVTDENLKEADFHKVTRHVLRLMEAHGMIESALVQQFDAHCAARARAPDAQDRFNPALTRALEEHSLVRANVGQAWYRAGLVLPEVADAPNTDTSGNLFTSEAIKAWYSTPAKADKA</sequence>
<organism evidence="2 3">
    <name type="scientific">Hydrogenophaga crocea</name>
    <dbReference type="NCBI Taxonomy" id="2716225"/>
    <lineage>
        <taxon>Bacteria</taxon>
        <taxon>Pseudomonadati</taxon>
        <taxon>Pseudomonadota</taxon>
        <taxon>Betaproteobacteria</taxon>
        <taxon>Burkholderiales</taxon>
        <taxon>Comamonadaceae</taxon>
        <taxon>Hydrogenophaga</taxon>
    </lineage>
</organism>
<dbReference type="AlphaFoldDB" id="A0A6G8ICJ9"/>
<evidence type="ECO:0000313" key="3">
    <source>
        <dbReference type="Proteomes" id="UP000503162"/>
    </source>
</evidence>
<dbReference type="KEGG" id="hcz:G9Q37_01330"/>
<proteinExistence type="predicted"/>
<dbReference type="Proteomes" id="UP000503162">
    <property type="component" value="Chromosome"/>
</dbReference>